<proteinExistence type="predicted"/>
<accession>A0A101HJL1</accession>
<evidence type="ECO:0000313" key="3">
    <source>
        <dbReference type="Proteomes" id="UP000054092"/>
    </source>
</evidence>
<dbReference type="InterPro" id="IPR016181">
    <property type="entry name" value="Acyl_CoA_acyltransferase"/>
</dbReference>
<dbReference type="CDD" id="cd04301">
    <property type="entry name" value="NAT_SF"/>
    <property type="match status" value="1"/>
</dbReference>
<reference evidence="3" key="1">
    <citation type="journal article" date="2015" name="MBio">
        <title>Genome-Resolved Metagenomic Analysis Reveals Roles for Candidate Phyla and Other Microbial Community Members in Biogeochemical Transformations in Oil Reservoirs.</title>
        <authorList>
            <person name="Hu P."/>
            <person name="Tom L."/>
            <person name="Singh A."/>
            <person name="Thomas B.C."/>
            <person name="Baker B.J."/>
            <person name="Piceno Y.M."/>
            <person name="Andersen G.L."/>
            <person name="Banfield J.F."/>
        </authorList>
    </citation>
    <scope>NUCLEOTIDE SEQUENCE [LARGE SCALE GENOMIC DNA]</scope>
</reference>
<dbReference type="AlphaFoldDB" id="A0A101HJL1"/>
<dbReference type="InterPro" id="IPR052523">
    <property type="entry name" value="Trichothecene_AcTrans"/>
</dbReference>
<dbReference type="EMBL" id="LGGP01000424">
    <property type="protein sequence ID" value="KUK78031.1"/>
    <property type="molecule type" value="Genomic_DNA"/>
</dbReference>
<keyword evidence="2" id="KW-0808">Transferase</keyword>
<dbReference type="PANTHER" id="PTHR42791">
    <property type="entry name" value="GNAT FAMILY ACETYLTRANSFERASE"/>
    <property type="match status" value="1"/>
</dbReference>
<feature type="domain" description="N-acetyltransferase" evidence="1">
    <location>
        <begin position="105"/>
        <end position="197"/>
    </location>
</feature>
<name>A0A101HJL1_9BACT</name>
<dbReference type="Proteomes" id="UP000054092">
    <property type="component" value="Unassembled WGS sequence"/>
</dbReference>
<protein>
    <submittedName>
        <fullName evidence="2">Acetyltransferase</fullName>
    </submittedName>
</protein>
<dbReference type="Gene3D" id="3.40.630.30">
    <property type="match status" value="1"/>
</dbReference>
<sequence>MVEPIKVSSKKHGRAIELLAEAFANDPMIKYVLSEKVRKYVNRIYGVMFKTYLEKGSAYFDSSEMNGIILWIDSREDPGLGVWIRSGALKMLTFPGRSLNRLMKVGMAISRVHKECIKEHHLHLIFIAVSPASQGRGIGKQLLSLLAHEADSKGLPCYLETQNPSNLGFYESFGFYVAKEIEISPELRSWSMVRPIS</sequence>
<gene>
    <name evidence="2" type="ORF">XD94_1865</name>
</gene>
<dbReference type="Pfam" id="PF00583">
    <property type="entry name" value="Acetyltransf_1"/>
    <property type="match status" value="1"/>
</dbReference>
<organism evidence="2 3">
    <name type="scientific">Mesotoga prima</name>
    <dbReference type="NCBI Taxonomy" id="1184387"/>
    <lineage>
        <taxon>Bacteria</taxon>
        <taxon>Thermotogati</taxon>
        <taxon>Thermotogota</taxon>
        <taxon>Thermotogae</taxon>
        <taxon>Kosmotogales</taxon>
        <taxon>Kosmotogaceae</taxon>
        <taxon>Mesotoga</taxon>
    </lineage>
</organism>
<dbReference type="SUPFAM" id="SSF55729">
    <property type="entry name" value="Acyl-CoA N-acyltransferases (Nat)"/>
    <property type="match status" value="1"/>
</dbReference>
<dbReference type="GO" id="GO:0016747">
    <property type="term" value="F:acyltransferase activity, transferring groups other than amino-acyl groups"/>
    <property type="evidence" value="ECO:0007669"/>
    <property type="project" value="InterPro"/>
</dbReference>
<evidence type="ECO:0000313" key="2">
    <source>
        <dbReference type="EMBL" id="KUK78031.1"/>
    </source>
</evidence>
<evidence type="ECO:0000259" key="1">
    <source>
        <dbReference type="PROSITE" id="PS51186"/>
    </source>
</evidence>
<dbReference type="PROSITE" id="PS51186">
    <property type="entry name" value="GNAT"/>
    <property type="match status" value="1"/>
</dbReference>
<comment type="caution">
    <text evidence="2">The sequence shown here is derived from an EMBL/GenBank/DDBJ whole genome shotgun (WGS) entry which is preliminary data.</text>
</comment>
<dbReference type="PATRIC" id="fig|1184387.3.peg.338"/>
<dbReference type="PANTHER" id="PTHR42791:SF1">
    <property type="entry name" value="N-ACETYLTRANSFERASE DOMAIN-CONTAINING PROTEIN"/>
    <property type="match status" value="1"/>
</dbReference>
<dbReference type="InterPro" id="IPR000182">
    <property type="entry name" value="GNAT_dom"/>
</dbReference>